<name>A0AAW5QXE5_9HYPH</name>
<comment type="subcellular location">
    <subcellularLocation>
        <location evidence="1">Cell outer membrane</location>
    </subcellularLocation>
</comment>
<dbReference type="InterPro" id="IPR036942">
    <property type="entry name" value="Beta-barrel_TonB_sf"/>
</dbReference>
<evidence type="ECO:0000256" key="1">
    <source>
        <dbReference type="ARBA" id="ARBA00004442"/>
    </source>
</evidence>
<reference evidence="6 7" key="1">
    <citation type="submission" date="2022-04" db="EMBL/GenBank/DDBJ databases">
        <authorList>
            <person name="Ye Y.-Q."/>
            <person name="Du Z.-J."/>
        </authorList>
    </citation>
    <scope>NUCLEOTIDE SEQUENCE [LARGE SCALE GENOMIC DNA]</scope>
    <source>
        <strain evidence="6 7">A6E488</strain>
    </source>
</reference>
<dbReference type="AlphaFoldDB" id="A0AAW5QXE5"/>
<dbReference type="EMBL" id="JALIDZ010000003">
    <property type="protein sequence ID" value="MCT8971635.1"/>
    <property type="molecule type" value="Genomic_DNA"/>
</dbReference>
<keyword evidence="2" id="KW-0472">Membrane</keyword>
<dbReference type="Pfam" id="PF10082">
    <property type="entry name" value="BBP2_2"/>
    <property type="match status" value="1"/>
</dbReference>
<evidence type="ECO:0000256" key="5">
    <source>
        <dbReference type="SAM" id="SignalP"/>
    </source>
</evidence>
<sequence length="461" mass="49771">MTISPSITGLATWCLTAAVSLWAISASAQSSGDTGSFATLRGSTDPGSQTDDEAAFEAATQIAGDELGQVPDAAPVDEAEADPYAPLGLRIGAFRIFPAIEAFLGHASNVFSSATDPQSGGYYRVAPELEVTSDWVRHELRGFVAVDHESFFDYSGETTTAIDAELEGRLDISARDVAGLRLAYAVVPESRGDPNVPQSVIEPPDSEEAVAEGTYAHRFGRLEVSLRGAYEKFTYDSAVLTDGTIVDNSDRDYTEVNGAVRASVDIDEGSRAVFFETGANKRKYRRSIDDDGVRRGSSGYDFLVGVSFDRGDPLSGEIAVGYQRQKPVDPSLKEIDSIAFRGSLVWQPTQLTTVTFDGSIEPTETTLDPTASGALVYAADIGIEHALRHNLIASANFAYALSDYIGSGREETDYVVSAGLEYLVSRWLSFQLDASYQAYETNLPGQNYDDTRVELGMRLQR</sequence>
<dbReference type="RefSeq" id="WP_261615210.1">
    <property type="nucleotide sequence ID" value="NZ_JALIDZ010000003.1"/>
</dbReference>
<evidence type="ECO:0000313" key="6">
    <source>
        <dbReference type="EMBL" id="MCT8971635.1"/>
    </source>
</evidence>
<evidence type="ECO:0000256" key="2">
    <source>
        <dbReference type="ARBA" id="ARBA00023136"/>
    </source>
</evidence>
<feature type="chain" id="PRO_5043531998" evidence="5">
    <location>
        <begin position="29"/>
        <end position="461"/>
    </location>
</feature>
<dbReference type="GO" id="GO:0009279">
    <property type="term" value="C:cell outer membrane"/>
    <property type="evidence" value="ECO:0007669"/>
    <property type="project" value="UniProtKB-SubCell"/>
</dbReference>
<evidence type="ECO:0000256" key="3">
    <source>
        <dbReference type="ARBA" id="ARBA00023237"/>
    </source>
</evidence>
<dbReference type="Proteomes" id="UP001320898">
    <property type="component" value="Unassembled WGS sequence"/>
</dbReference>
<protein>
    <submittedName>
        <fullName evidence="6">Outer membrane beta-barrel protein</fullName>
    </submittedName>
</protein>
<comment type="caution">
    <text evidence="6">The sequence shown here is derived from an EMBL/GenBank/DDBJ whole genome shotgun (WGS) entry which is preliminary data.</text>
</comment>
<gene>
    <name evidence="6" type="ORF">MUB46_07190</name>
</gene>
<dbReference type="SUPFAM" id="SSF56935">
    <property type="entry name" value="Porins"/>
    <property type="match status" value="1"/>
</dbReference>
<feature type="signal peptide" evidence="5">
    <location>
        <begin position="1"/>
        <end position="28"/>
    </location>
</feature>
<keyword evidence="5" id="KW-0732">Signal</keyword>
<dbReference type="Gene3D" id="2.40.170.20">
    <property type="entry name" value="TonB-dependent receptor, beta-barrel domain"/>
    <property type="match status" value="1"/>
</dbReference>
<keyword evidence="7" id="KW-1185">Reference proteome</keyword>
<accession>A0AAW5QXE5</accession>
<keyword evidence="3" id="KW-0998">Cell outer membrane</keyword>
<evidence type="ECO:0000256" key="4">
    <source>
        <dbReference type="SAM" id="MobiDB-lite"/>
    </source>
</evidence>
<dbReference type="InterPro" id="IPR018759">
    <property type="entry name" value="BBP2_2"/>
</dbReference>
<organism evidence="6 7">
    <name type="scientific">Microbaculum marinisediminis</name>
    <dbReference type="NCBI Taxonomy" id="2931392"/>
    <lineage>
        <taxon>Bacteria</taxon>
        <taxon>Pseudomonadati</taxon>
        <taxon>Pseudomonadota</taxon>
        <taxon>Alphaproteobacteria</taxon>
        <taxon>Hyphomicrobiales</taxon>
        <taxon>Tepidamorphaceae</taxon>
        <taxon>Microbaculum</taxon>
    </lineage>
</organism>
<proteinExistence type="predicted"/>
<feature type="region of interest" description="Disordered" evidence="4">
    <location>
        <begin position="29"/>
        <end position="51"/>
    </location>
</feature>
<evidence type="ECO:0000313" key="7">
    <source>
        <dbReference type="Proteomes" id="UP001320898"/>
    </source>
</evidence>
<feature type="compositionally biased region" description="Polar residues" evidence="4">
    <location>
        <begin position="29"/>
        <end position="49"/>
    </location>
</feature>